<evidence type="ECO:0000313" key="8">
    <source>
        <dbReference type="Proteomes" id="UP000015100"/>
    </source>
</evidence>
<organism evidence="7 8">
    <name type="scientific">Dactylellina haptotyla (strain CBS 200.50)</name>
    <name type="common">Nematode-trapping fungus</name>
    <name type="synonym">Monacrosporium haptotylum</name>
    <dbReference type="NCBI Taxonomy" id="1284197"/>
    <lineage>
        <taxon>Eukaryota</taxon>
        <taxon>Fungi</taxon>
        <taxon>Dikarya</taxon>
        <taxon>Ascomycota</taxon>
        <taxon>Pezizomycotina</taxon>
        <taxon>Orbiliomycetes</taxon>
        <taxon>Orbiliales</taxon>
        <taxon>Orbiliaceae</taxon>
        <taxon>Dactylellina</taxon>
    </lineage>
</organism>
<keyword evidence="2" id="KW-0808">Transferase</keyword>
<dbReference type="HOGENOM" id="CLU_000288_81_2_1"/>
<comment type="caution">
    <text evidence="7">The sequence shown here is derived from an EMBL/GenBank/DDBJ whole genome shotgun (WGS) entry which is preliminary data.</text>
</comment>
<evidence type="ECO:0000256" key="1">
    <source>
        <dbReference type="ARBA" id="ARBA00022527"/>
    </source>
</evidence>
<evidence type="ECO:0000259" key="6">
    <source>
        <dbReference type="PROSITE" id="PS50011"/>
    </source>
</evidence>
<protein>
    <recommendedName>
        <fullName evidence="6">Protein kinase domain-containing protein</fullName>
    </recommendedName>
</protein>
<evidence type="ECO:0000256" key="5">
    <source>
        <dbReference type="ARBA" id="ARBA00022840"/>
    </source>
</evidence>
<keyword evidence="5" id="KW-0067">ATP-binding</keyword>
<evidence type="ECO:0000256" key="2">
    <source>
        <dbReference type="ARBA" id="ARBA00022679"/>
    </source>
</evidence>
<dbReference type="GO" id="GO:0005524">
    <property type="term" value="F:ATP binding"/>
    <property type="evidence" value="ECO:0007669"/>
    <property type="project" value="UniProtKB-KW"/>
</dbReference>
<gene>
    <name evidence="7" type="ORF">H072_10753</name>
</gene>
<dbReference type="Gene3D" id="1.10.510.10">
    <property type="entry name" value="Transferase(Phosphotransferase) domain 1"/>
    <property type="match status" value="1"/>
</dbReference>
<dbReference type="PROSITE" id="PS50011">
    <property type="entry name" value="PROTEIN_KINASE_DOM"/>
    <property type="match status" value="1"/>
</dbReference>
<reference evidence="7 8" key="1">
    <citation type="journal article" date="2013" name="PLoS Genet.">
        <title>Genomic mechanisms accounting for the adaptation to parasitism in nematode-trapping fungi.</title>
        <authorList>
            <person name="Meerupati T."/>
            <person name="Andersson K.M."/>
            <person name="Friman E."/>
            <person name="Kumar D."/>
            <person name="Tunlid A."/>
            <person name="Ahren D."/>
        </authorList>
    </citation>
    <scope>NUCLEOTIDE SEQUENCE [LARGE SCALE GENOMIC DNA]</scope>
    <source>
        <strain evidence="7 8">CBS 200.50</strain>
    </source>
</reference>
<proteinExistence type="predicted"/>
<dbReference type="GO" id="GO:0043484">
    <property type="term" value="P:regulation of RNA splicing"/>
    <property type="evidence" value="ECO:0007669"/>
    <property type="project" value="TreeGrafter"/>
</dbReference>
<dbReference type="OMA" id="IPCSEME"/>
<keyword evidence="3" id="KW-0547">Nucleotide-binding</keyword>
<keyword evidence="1" id="KW-0723">Serine/threonine-protein kinase</keyword>
<name>S8A3Q4_DACHA</name>
<evidence type="ECO:0000256" key="3">
    <source>
        <dbReference type="ARBA" id="ARBA00022741"/>
    </source>
</evidence>
<evidence type="ECO:0000313" key="7">
    <source>
        <dbReference type="EMBL" id="EPS35761.1"/>
    </source>
</evidence>
<reference evidence="8" key="2">
    <citation type="submission" date="2013-04" db="EMBL/GenBank/DDBJ databases">
        <title>Genomic mechanisms accounting for the adaptation to parasitism in nematode-trapping fungi.</title>
        <authorList>
            <person name="Ahren D.G."/>
        </authorList>
    </citation>
    <scope>NUCLEOTIDE SEQUENCE [LARGE SCALE GENOMIC DNA]</scope>
    <source>
        <strain evidence="8">CBS 200.50</strain>
    </source>
</reference>
<dbReference type="GO" id="GO:0004674">
    <property type="term" value="F:protein serine/threonine kinase activity"/>
    <property type="evidence" value="ECO:0007669"/>
    <property type="project" value="UniProtKB-KW"/>
</dbReference>
<dbReference type="Proteomes" id="UP000015100">
    <property type="component" value="Unassembled WGS sequence"/>
</dbReference>
<dbReference type="PANTHER" id="PTHR45646">
    <property type="entry name" value="SERINE/THREONINE-PROTEIN KINASE DOA-RELATED"/>
    <property type="match status" value="1"/>
</dbReference>
<feature type="domain" description="Protein kinase" evidence="6">
    <location>
        <begin position="1"/>
        <end position="347"/>
    </location>
</feature>
<keyword evidence="4" id="KW-0418">Kinase</keyword>
<sequence length="348" mass="38994">MAKDSVEDQEFAVLNPLKNSKVPNLGREHVICLKDSFYHQGPNGNHHCLVFELLGDDIYSALEDYSCEMTGSGTRLTKFPKPVAKKILKDVLLGLNFLHQNGITHGDLQPGNFLSSIEGLDNLGAEDLDVKVEDVAVEVKRLDGKLDKWAPKYLAMPRLLVQTDQWPVFPVKISDLGAGTFNAEPSATKIPVVAVALRSPELLLNSHPLNSYVDIWSFGCLMFEMFVGRKLFTSMSGSNLDDDSDTALLQMHDILGPLPEEIHVKWHRSEKYFQPDSRKHYNSMVQSPKEILNSSSTLEKLMRDAVSEEGGLDEEEADIILSLLRKMLDYDPLKRPSALEILGNSFWN</sequence>
<accession>S8A3Q4</accession>
<dbReference type="InterPro" id="IPR051175">
    <property type="entry name" value="CLK_kinases"/>
</dbReference>
<evidence type="ECO:0000256" key="4">
    <source>
        <dbReference type="ARBA" id="ARBA00022777"/>
    </source>
</evidence>
<keyword evidence="8" id="KW-1185">Reference proteome</keyword>
<dbReference type="SMART" id="SM00220">
    <property type="entry name" value="S_TKc"/>
    <property type="match status" value="1"/>
</dbReference>
<dbReference type="AlphaFoldDB" id="S8A3Q4"/>
<dbReference type="InterPro" id="IPR011009">
    <property type="entry name" value="Kinase-like_dom_sf"/>
</dbReference>
<dbReference type="Pfam" id="PF00069">
    <property type="entry name" value="Pkinase"/>
    <property type="match status" value="2"/>
</dbReference>
<dbReference type="eggNOG" id="KOG1290">
    <property type="taxonomic scope" value="Eukaryota"/>
</dbReference>
<dbReference type="EMBL" id="AQGS01001030">
    <property type="protein sequence ID" value="EPS35761.1"/>
    <property type="molecule type" value="Genomic_DNA"/>
</dbReference>
<dbReference type="Gene3D" id="3.30.200.20">
    <property type="entry name" value="Phosphorylase Kinase, domain 1"/>
    <property type="match status" value="1"/>
</dbReference>
<dbReference type="STRING" id="1284197.S8A3Q4"/>
<dbReference type="InterPro" id="IPR000719">
    <property type="entry name" value="Prot_kinase_dom"/>
</dbReference>
<dbReference type="OrthoDB" id="5979581at2759"/>
<dbReference type="SUPFAM" id="SSF56112">
    <property type="entry name" value="Protein kinase-like (PK-like)"/>
    <property type="match status" value="1"/>
</dbReference>
<dbReference type="PANTHER" id="PTHR45646:SF11">
    <property type="entry name" value="SERINE_THREONINE-PROTEIN KINASE DOA"/>
    <property type="match status" value="1"/>
</dbReference>
<dbReference type="GO" id="GO:0005634">
    <property type="term" value="C:nucleus"/>
    <property type="evidence" value="ECO:0007669"/>
    <property type="project" value="TreeGrafter"/>
</dbReference>